<organism evidence="13 14">
    <name type="scientific">Aurantiacibacter xanthus</name>
    <dbReference type="NCBI Taxonomy" id="1784712"/>
    <lineage>
        <taxon>Bacteria</taxon>
        <taxon>Pseudomonadati</taxon>
        <taxon>Pseudomonadota</taxon>
        <taxon>Alphaproteobacteria</taxon>
        <taxon>Sphingomonadales</taxon>
        <taxon>Erythrobacteraceae</taxon>
        <taxon>Aurantiacibacter</taxon>
    </lineage>
</organism>
<evidence type="ECO:0000256" key="2">
    <source>
        <dbReference type="ARBA" id="ARBA00003968"/>
    </source>
</evidence>
<dbReference type="CDD" id="cd06223">
    <property type="entry name" value="PRTases_typeI"/>
    <property type="match status" value="1"/>
</dbReference>
<proteinExistence type="inferred from homology"/>
<accession>A0A3A1P4M5</accession>
<evidence type="ECO:0000256" key="11">
    <source>
        <dbReference type="HAMAP-Rule" id="MF_00004"/>
    </source>
</evidence>
<dbReference type="GO" id="GO:0044209">
    <property type="term" value="P:AMP salvage"/>
    <property type="evidence" value="ECO:0007669"/>
    <property type="project" value="UniProtKB-UniRule"/>
</dbReference>
<dbReference type="GO" id="GO:0006168">
    <property type="term" value="P:adenine salvage"/>
    <property type="evidence" value="ECO:0007669"/>
    <property type="project" value="InterPro"/>
</dbReference>
<dbReference type="InterPro" id="IPR029057">
    <property type="entry name" value="PRTase-like"/>
</dbReference>
<comment type="function">
    <text evidence="2 11">Catalyzes a salvage reaction resulting in the formation of AMP, that is energically less costly than de novo synthesis.</text>
</comment>
<evidence type="ECO:0000256" key="9">
    <source>
        <dbReference type="ARBA" id="ARBA00022679"/>
    </source>
</evidence>
<dbReference type="PANTHER" id="PTHR32315">
    <property type="entry name" value="ADENINE PHOSPHORIBOSYLTRANSFERASE"/>
    <property type="match status" value="1"/>
</dbReference>
<dbReference type="Proteomes" id="UP000265366">
    <property type="component" value="Unassembled WGS sequence"/>
</dbReference>
<dbReference type="UniPathway" id="UPA00588">
    <property type="reaction ID" value="UER00646"/>
</dbReference>
<dbReference type="FunFam" id="3.40.50.2020:FF:000021">
    <property type="entry name" value="Adenine phosphoribosyltransferase"/>
    <property type="match status" value="1"/>
</dbReference>
<dbReference type="PANTHER" id="PTHR32315:SF3">
    <property type="entry name" value="ADENINE PHOSPHORIBOSYLTRANSFERASE"/>
    <property type="match status" value="1"/>
</dbReference>
<dbReference type="InterPro" id="IPR000836">
    <property type="entry name" value="PRTase_dom"/>
</dbReference>
<dbReference type="GO" id="GO:0002055">
    <property type="term" value="F:adenine binding"/>
    <property type="evidence" value="ECO:0007669"/>
    <property type="project" value="TreeGrafter"/>
</dbReference>
<dbReference type="GO" id="GO:0003999">
    <property type="term" value="F:adenine phosphoribosyltransferase activity"/>
    <property type="evidence" value="ECO:0007669"/>
    <property type="project" value="UniProtKB-UniRule"/>
</dbReference>
<dbReference type="Pfam" id="PF00156">
    <property type="entry name" value="Pribosyltran"/>
    <property type="match status" value="1"/>
</dbReference>
<dbReference type="EC" id="2.4.2.7" evidence="6 11"/>
<dbReference type="InterPro" id="IPR050054">
    <property type="entry name" value="UPRTase/APRTase"/>
</dbReference>
<dbReference type="RefSeq" id="WP_119594072.1">
    <property type="nucleotide sequence ID" value="NZ_QXFM01000133.1"/>
</dbReference>
<gene>
    <name evidence="11" type="primary">apt</name>
    <name evidence="13" type="ORF">D2V17_16705</name>
</gene>
<dbReference type="AlphaFoldDB" id="A0A3A1P4M5"/>
<keyword evidence="7 11" id="KW-0963">Cytoplasm</keyword>
<evidence type="ECO:0000259" key="12">
    <source>
        <dbReference type="Pfam" id="PF00156"/>
    </source>
</evidence>
<dbReference type="Gene3D" id="3.40.50.2020">
    <property type="match status" value="1"/>
</dbReference>
<evidence type="ECO:0000256" key="1">
    <source>
        <dbReference type="ARBA" id="ARBA00000868"/>
    </source>
</evidence>
<keyword evidence="9 11" id="KW-0808">Transferase</keyword>
<dbReference type="NCBIfam" id="NF002634">
    <property type="entry name" value="PRK02304.1-3"/>
    <property type="match status" value="1"/>
</dbReference>
<evidence type="ECO:0000313" key="13">
    <source>
        <dbReference type="EMBL" id="RIV81778.1"/>
    </source>
</evidence>
<dbReference type="EMBL" id="QXFM01000133">
    <property type="protein sequence ID" value="RIV81778.1"/>
    <property type="molecule type" value="Genomic_DNA"/>
</dbReference>
<evidence type="ECO:0000256" key="7">
    <source>
        <dbReference type="ARBA" id="ARBA00022490"/>
    </source>
</evidence>
<evidence type="ECO:0000256" key="10">
    <source>
        <dbReference type="ARBA" id="ARBA00022726"/>
    </source>
</evidence>
<dbReference type="GO" id="GO:0006166">
    <property type="term" value="P:purine ribonucleoside salvage"/>
    <property type="evidence" value="ECO:0007669"/>
    <property type="project" value="UniProtKB-KW"/>
</dbReference>
<evidence type="ECO:0000256" key="4">
    <source>
        <dbReference type="ARBA" id="ARBA00004659"/>
    </source>
</evidence>
<reference evidence="13 14" key="1">
    <citation type="submission" date="2018-08" db="EMBL/GenBank/DDBJ databases">
        <title>Erythrobacter zhengii sp.nov., a bacterium isolated from deep-sea sediment.</title>
        <authorList>
            <person name="Fang C."/>
            <person name="Wu Y.-H."/>
            <person name="Sun C."/>
            <person name="Wang H."/>
            <person name="Cheng H."/>
            <person name="Meng F.-X."/>
            <person name="Wang C.-S."/>
            <person name="Xu X.-W."/>
        </authorList>
    </citation>
    <scope>NUCLEOTIDE SEQUENCE [LARGE SCALE GENOMIC DNA]</scope>
    <source>
        <strain evidence="13 14">CCTCC AB 2015396</strain>
    </source>
</reference>
<evidence type="ECO:0000256" key="8">
    <source>
        <dbReference type="ARBA" id="ARBA00022676"/>
    </source>
</evidence>
<comment type="catalytic activity">
    <reaction evidence="1 11">
        <text>AMP + diphosphate = 5-phospho-alpha-D-ribose 1-diphosphate + adenine</text>
        <dbReference type="Rhea" id="RHEA:16609"/>
        <dbReference type="ChEBI" id="CHEBI:16708"/>
        <dbReference type="ChEBI" id="CHEBI:33019"/>
        <dbReference type="ChEBI" id="CHEBI:58017"/>
        <dbReference type="ChEBI" id="CHEBI:456215"/>
        <dbReference type="EC" id="2.4.2.7"/>
    </reaction>
</comment>
<comment type="pathway">
    <text evidence="4 11">Purine metabolism; AMP biosynthesis via salvage pathway; AMP from adenine: step 1/1.</text>
</comment>
<comment type="subcellular location">
    <subcellularLocation>
        <location evidence="3 11">Cytoplasm</location>
    </subcellularLocation>
</comment>
<dbReference type="GO" id="GO:0016208">
    <property type="term" value="F:AMP binding"/>
    <property type="evidence" value="ECO:0007669"/>
    <property type="project" value="TreeGrafter"/>
</dbReference>
<evidence type="ECO:0000256" key="5">
    <source>
        <dbReference type="ARBA" id="ARBA00008391"/>
    </source>
</evidence>
<sequence length="183" mass="18732">MPPATPTASDLKALVRAVPDFPATGILFRDVTTLMSDGAGLAGAIDALAALAADLSVDAVAGIEARGFIFGAALAQRLGTGFIPLRKAGKLPVPAMAEDYALEYGEARLELDPTIIRAGQSVLLLDDLLATGGTALAAARLLRRAGAHCTHALFVIDLPDLGGMTALSEQGIEGRAVMAFDGH</sequence>
<dbReference type="SUPFAM" id="SSF53271">
    <property type="entry name" value="PRTase-like"/>
    <property type="match status" value="1"/>
</dbReference>
<comment type="subunit">
    <text evidence="11">Homodimer.</text>
</comment>
<dbReference type="InterPro" id="IPR005764">
    <property type="entry name" value="Ade_phspho_trans"/>
</dbReference>
<keyword evidence="14" id="KW-1185">Reference proteome</keyword>
<name>A0A3A1P4M5_9SPHN</name>
<protein>
    <recommendedName>
        <fullName evidence="6 11">Adenine phosphoribosyltransferase</fullName>
        <shortName evidence="11">APRT</shortName>
        <ecNumber evidence="6 11">2.4.2.7</ecNumber>
    </recommendedName>
</protein>
<keyword evidence="8 11" id="KW-0328">Glycosyltransferase</keyword>
<evidence type="ECO:0000313" key="14">
    <source>
        <dbReference type="Proteomes" id="UP000265366"/>
    </source>
</evidence>
<feature type="domain" description="Phosphoribosyltransferase" evidence="12">
    <location>
        <begin position="53"/>
        <end position="157"/>
    </location>
</feature>
<dbReference type="HAMAP" id="MF_00004">
    <property type="entry name" value="Aden_phosphoribosyltr"/>
    <property type="match status" value="1"/>
</dbReference>
<keyword evidence="10 11" id="KW-0660">Purine salvage</keyword>
<evidence type="ECO:0000256" key="6">
    <source>
        <dbReference type="ARBA" id="ARBA00011893"/>
    </source>
</evidence>
<comment type="similarity">
    <text evidence="5 11">Belongs to the purine/pyrimidine phosphoribosyltransferase family.</text>
</comment>
<dbReference type="GO" id="GO:0005737">
    <property type="term" value="C:cytoplasm"/>
    <property type="evidence" value="ECO:0007669"/>
    <property type="project" value="UniProtKB-SubCell"/>
</dbReference>
<dbReference type="NCBIfam" id="NF002636">
    <property type="entry name" value="PRK02304.1-5"/>
    <property type="match status" value="1"/>
</dbReference>
<evidence type="ECO:0000256" key="3">
    <source>
        <dbReference type="ARBA" id="ARBA00004496"/>
    </source>
</evidence>
<comment type="caution">
    <text evidence="13">The sequence shown here is derived from an EMBL/GenBank/DDBJ whole genome shotgun (WGS) entry which is preliminary data.</text>
</comment>
<dbReference type="OrthoDB" id="9803963at2"/>